<organism evidence="2 3">
    <name type="scientific">Trifolium subterraneum</name>
    <name type="common">Subterranean clover</name>
    <dbReference type="NCBI Taxonomy" id="3900"/>
    <lineage>
        <taxon>Eukaryota</taxon>
        <taxon>Viridiplantae</taxon>
        <taxon>Streptophyta</taxon>
        <taxon>Embryophyta</taxon>
        <taxon>Tracheophyta</taxon>
        <taxon>Spermatophyta</taxon>
        <taxon>Magnoliopsida</taxon>
        <taxon>eudicotyledons</taxon>
        <taxon>Gunneridae</taxon>
        <taxon>Pentapetalae</taxon>
        <taxon>rosids</taxon>
        <taxon>fabids</taxon>
        <taxon>Fabales</taxon>
        <taxon>Fabaceae</taxon>
        <taxon>Papilionoideae</taxon>
        <taxon>50 kb inversion clade</taxon>
        <taxon>NPAAA clade</taxon>
        <taxon>Hologalegina</taxon>
        <taxon>IRL clade</taxon>
        <taxon>Trifolieae</taxon>
        <taxon>Trifolium</taxon>
    </lineage>
</organism>
<dbReference type="AlphaFoldDB" id="A0A2Z6NT21"/>
<gene>
    <name evidence="2" type="ORF">TSUD_99950</name>
</gene>
<dbReference type="EMBL" id="DF974111">
    <property type="protein sequence ID" value="GAU45273.1"/>
    <property type="molecule type" value="Genomic_DNA"/>
</dbReference>
<name>A0A2Z6NT21_TRISU</name>
<keyword evidence="3" id="KW-1185">Reference proteome</keyword>
<feature type="region of interest" description="Disordered" evidence="1">
    <location>
        <begin position="1"/>
        <end position="43"/>
    </location>
</feature>
<accession>A0A2Z6NT21</accession>
<dbReference type="Proteomes" id="UP000242715">
    <property type="component" value="Unassembled WGS sequence"/>
</dbReference>
<evidence type="ECO:0000313" key="2">
    <source>
        <dbReference type="EMBL" id="GAU45273.1"/>
    </source>
</evidence>
<evidence type="ECO:0000256" key="1">
    <source>
        <dbReference type="SAM" id="MobiDB-lite"/>
    </source>
</evidence>
<reference evidence="3" key="1">
    <citation type="journal article" date="2017" name="Front. Plant Sci.">
        <title>Climate Clever Clovers: New Paradigm to Reduce the Environmental Footprint of Ruminants by Breeding Low Methanogenic Forages Utilizing Haplotype Variation.</title>
        <authorList>
            <person name="Kaur P."/>
            <person name="Appels R."/>
            <person name="Bayer P.E."/>
            <person name="Keeble-Gagnere G."/>
            <person name="Wang J."/>
            <person name="Hirakawa H."/>
            <person name="Shirasawa K."/>
            <person name="Vercoe P."/>
            <person name="Stefanova K."/>
            <person name="Durmic Z."/>
            <person name="Nichols P."/>
            <person name="Revell C."/>
            <person name="Isobe S.N."/>
            <person name="Edwards D."/>
            <person name="Erskine W."/>
        </authorList>
    </citation>
    <scope>NUCLEOTIDE SEQUENCE [LARGE SCALE GENOMIC DNA]</scope>
    <source>
        <strain evidence="3">cv. Daliak</strain>
    </source>
</reference>
<evidence type="ECO:0000313" key="3">
    <source>
        <dbReference type="Proteomes" id="UP000242715"/>
    </source>
</evidence>
<proteinExistence type="predicted"/>
<sequence>MNDDRYTERFRTTLNSDREGEGSLEGDRSVKGEGSLTAHDRRQSRICNGAGSATEMIL</sequence>
<protein>
    <submittedName>
        <fullName evidence="2">Uncharacterized protein</fullName>
    </submittedName>
</protein>
<feature type="compositionally biased region" description="Basic and acidic residues" evidence="1">
    <location>
        <begin position="1"/>
        <end position="31"/>
    </location>
</feature>